<organism evidence="8 9">
    <name type="scientific">Novosphingobium album</name>
    <name type="common">ex Hu et al. 2023</name>
    <dbReference type="NCBI Taxonomy" id="2930093"/>
    <lineage>
        <taxon>Bacteria</taxon>
        <taxon>Pseudomonadati</taxon>
        <taxon>Pseudomonadota</taxon>
        <taxon>Alphaproteobacteria</taxon>
        <taxon>Sphingomonadales</taxon>
        <taxon>Sphingomonadaceae</taxon>
        <taxon>Novosphingobium</taxon>
    </lineage>
</organism>
<sequence length="281" mass="31059">MVRSLLVVMAALVSLAASPVLAWGAYGHRTIASIALENVKPETRAQIRKLLHAEPELVTPDCPVKSLEDASVWPDCVRRDGDRWAYTFPWHYQNISVCKPFDIKANCSYGTCVTAQVGRNARLLADRRLPAEQRLEALIFLTHFVGDLHQPLHVGENQDLGGNRIKADYGIATGLNLHSIWDGPEAERAISSASPPLVRRYSADEKARLATGTVTDWAKESWEVSRDFLYPAAFGKLPCNGSEPEHVVWTDAAIETAIPIVDERIERAGLRLAKMLDEALG</sequence>
<dbReference type="RefSeq" id="WP_243995989.1">
    <property type="nucleotide sequence ID" value="NZ_JALHLE010000036.1"/>
</dbReference>
<keyword evidence="1" id="KW-0540">Nuclease</keyword>
<feature type="signal peptide" evidence="7">
    <location>
        <begin position="1"/>
        <end position="22"/>
    </location>
</feature>
<evidence type="ECO:0000256" key="7">
    <source>
        <dbReference type="SAM" id="SignalP"/>
    </source>
</evidence>
<evidence type="ECO:0000256" key="6">
    <source>
        <dbReference type="ARBA" id="ARBA00023180"/>
    </source>
</evidence>
<comment type="caution">
    <text evidence="8">The sequence shown here is derived from an EMBL/GenBank/DDBJ whole genome shotgun (WGS) entry which is preliminary data.</text>
</comment>
<dbReference type="InterPro" id="IPR003154">
    <property type="entry name" value="S1/P1nuclease"/>
</dbReference>
<reference evidence="8" key="1">
    <citation type="submission" date="2022-03" db="EMBL/GenBank/DDBJ databases">
        <title>Identification of a novel bacterium isolated from mangrove sediments.</title>
        <authorList>
            <person name="Pan X."/>
        </authorList>
    </citation>
    <scope>NUCLEOTIDE SEQUENCE</scope>
    <source>
        <strain evidence="8">B2580</strain>
    </source>
</reference>
<dbReference type="EMBL" id="JALHLE010000036">
    <property type="protein sequence ID" value="MCJ2180567.1"/>
    <property type="molecule type" value="Genomic_DNA"/>
</dbReference>
<dbReference type="CDD" id="cd11010">
    <property type="entry name" value="S1-P1_nuclease"/>
    <property type="match status" value="1"/>
</dbReference>
<evidence type="ECO:0000313" key="9">
    <source>
        <dbReference type="Proteomes" id="UP001162880"/>
    </source>
</evidence>
<evidence type="ECO:0000256" key="5">
    <source>
        <dbReference type="ARBA" id="ARBA00023157"/>
    </source>
</evidence>
<keyword evidence="9" id="KW-1185">Reference proteome</keyword>
<name>A0ABT0B659_9SPHN</name>
<keyword evidence="2" id="KW-0479">Metal-binding</keyword>
<keyword evidence="6" id="KW-0325">Glycoprotein</keyword>
<feature type="chain" id="PRO_5046584432" evidence="7">
    <location>
        <begin position="23"/>
        <end position="281"/>
    </location>
</feature>
<keyword evidence="7" id="KW-0732">Signal</keyword>
<keyword evidence="3" id="KW-0255">Endonuclease</keyword>
<accession>A0ABT0B659</accession>
<keyword evidence="4" id="KW-0378">Hydrolase</keyword>
<protein>
    <submittedName>
        <fullName evidence="8">S1/P1 nuclease</fullName>
    </submittedName>
</protein>
<dbReference type="SUPFAM" id="SSF48537">
    <property type="entry name" value="Phospholipase C/P1 nuclease"/>
    <property type="match status" value="1"/>
</dbReference>
<evidence type="ECO:0000256" key="2">
    <source>
        <dbReference type="ARBA" id="ARBA00022723"/>
    </source>
</evidence>
<dbReference type="InterPro" id="IPR008947">
    <property type="entry name" value="PLipase_C/P1_nuclease_dom_sf"/>
</dbReference>
<proteinExistence type="predicted"/>
<dbReference type="Gene3D" id="1.10.575.10">
    <property type="entry name" value="P1 Nuclease"/>
    <property type="match status" value="1"/>
</dbReference>
<evidence type="ECO:0000256" key="4">
    <source>
        <dbReference type="ARBA" id="ARBA00022801"/>
    </source>
</evidence>
<dbReference type="PANTHER" id="PTHR33146">
    <property type="entry name" value="ENDONUCLEASE 4"/>
    <property type="match status" value="1"/>
</dbReference>
<dbReference type="Proteomes" id="UP001162880">
    <property type="component" value="Unassembled WGS sequence"/>
</dbReference>
<evidence type="ECO:0000256" key="1">
    <source>
        <dbReference type="ARBA" id="ARBA00022722"/>
    </source>
</evidence>
<dbReference type="PANTHER" id="PTHR33146:SF26">
    <property type="entry name" value="ENDONUCLEASE 4"/>
    <property type="match status" value="1"/>
</dbReference>
<evidence type="ECO:0000313" key="8">
    <source>
        <dbReference type="EMBL" id="MCJ2180567.1"/>
    </source>
</evidence>
<dbReference type="Pfam" id="PF02265">
    <property type="entry name" value="S1-P1_nuclease"/>
    <property type="match status" value="1"/>
</dbReference>
<evidence type="ECO:0000256" key="3">
    <source>
        <dbReference type="ARBA" id="ARBA00022759"/>
    </source>
</evidence>
<gene>
    <name evidence="8" type="ORF">MTR64_18500</name>
</gene>
<keyword evidence="5" id="KW-1015">Disulfide bond</keyword>